<feature type="compositionally biased region" description="Basic residues" evidence="1">
    <location>
        <begin position="122"/>
        <end position="133"/>
    </location>
</feature>
<evidence type="ECO:0000256" key="1">
    <source>
        <dbReference type="SAM" id="MobiDB-lite"/>
    </source>
</evidence>
<reference evidence="3" key="1">
    <citation type="submission" date="2020-08" db="EMBL/GenBank/DDBJ databases">
        <title>Multicomponent nature underlies the extraordinary mechanical properties of spider dragline silk.</title>
        <authorList>
            <person name="Kono N."/>
            <person name="Nakamura H."/>
            <person name="Mori M."/>
            <person name="Yoshida Y."/>
            <person name="Ohtoshi R."/>
            <person name="Malay A.D."/>
            <person name="Moran D.A.P."/>
            <person name="Tomita M."/>
            <person name="Numata K."/>
            <person name="Arakawa K."/>
        </authorList>
    </citation>
    <scope>NUCLEOTIDE SEQUENCE</scope>
</reference>
<dbReference type="OrthoDB" id="10046198at2759"/>
<evidence type="ECO:0000313" key="4">
    <source>
        <dbReference type="Proteomes" id="UP000886998"/>
    </source>
</evidence>
<evidence type="ECO:0000313" key="3">
    <source>
        <dbReference type="EMBL" id="GFY68302.1"/>
    </source>
</evidence>
<protein>
    <recommendedName>
        <fullName evidence="2">BCL-11A-like CCHC zinc finger domain-containing protein</fullName>
    </recommendedName>
</protein>
<feature type="region of interest" description="Disordered" evidence="1">
    <location>
        <begin position="122"/>
        <end position="162"/>
    </location>
</feature>
<dbReference type="InterPro" id="IPR057448">
    <property type="entry name" value="BCL-11A_Znf_CCHC"/>
</dbReference>
<dbReference type="Proteomes" id="UP000886998">
    <property type="component" value="Unassembled WGS sequence"/>
</dbReference>
<organism evidence="3 4">
    <name type="scientific">Trichonephila inaurata madagascariensis</name>
    <dbReference type="NCBI Taxonomy" id="2747483"/>
    <lineage>
        <taxon>Eukaryota</taxon>
        <taxon>Metazoa</taxon>
        <taxon>Ecdysozoa</taxon>
        <taxon>Arthropoda</taxon>
        <taxon>Chelicerata</taxon>
        <taxon>Arachnida</taxon>
        <taxon>Araneae</taxon>
        <taxon>Araneomorphae</taxon>
        <taxon>Entelegynae</taxon>
        <taxon>Araneoidea</taxon>
        <taxon>Nephilidae</taxon>
        <taxon>Trichonephila</taxon>
        <taxon>Trichonephila inaurata</taxon>
    </lineage>
</organism>
<dbReference type="EMBL" id="BMAV01016980">
    <property type="protein sequence ID" value="GFY68302.1"/>
    <property type="molecule type" value="Genomic_DNA"/>
</dbReference>
<accession>A0A8X7CLE1</accession>
<keyword evidence="4" id="KW-1185">Reference proteome</keyword>
<proteinExistence type="predicted"/>
<sequence>MISFVDTDEFLQCPRKRKIPVGKSGVRLKRNKGVDCKVRFAEAELLQDTLTCGSCQKVFVLSEIVKFIQHKVHSCNKENNFIILEDGGQQDFDSDREDPLGPLVAASKGPSISAPICNRKGLHHQHHHLHRNRNRAEKASSLPNNLRYGGEDGAPQERRPLSSDLYFDKKEFEDVKKLSKEMPVIKEEVKDPSLRCSPKVMVNAYTNTIITGKLQNIHIEIGNYKVQSSFPHS</sequence>
<dbReference type="AlphaFoldDB" id="A0A8X7CLE1"/>
<comment type="caution">
    <text evidence="3">The sequence shown here is derived from an EMBL/GenBank/DDBJ whole genome shotgun (WGS) entry which is preliminary data.</text>
</comment>
<dbReference type="Pfam" id="PF25491">
    <property type="entry name" value="CCHC_BCL-11A"/>
    <property type="match status" value="1"/>
</dbReference>
<gene>
    <name evidence="3" type="primary">BCL11B_1</name>
    <name evidence="3" type="ORF">TNIN_364821</name>
</gene>
<evidence type="ECO:0000259" key="2">
    <source>
        <dbReference type="Pfam" id="PF25491"/>
    </source>
</evidence>
<feature type="domain" description="BCL-11A-like CCHC zinc finger" evidence="2">
    <location>
        <begin position="49"/>
        <end position="76"/>
    </location>
</feature>
<name>A0A8X7CLE1_9ARAC</name>